<protein>
    <submittedName>
        <fullName evidence="2">HEPN domain-containing protein</fullName>
    </submittedName>
</protein>
<dbReference type="AlphaFoldDB" id="A0A7C4W144"/>
<evidence type="ECO:0000259" key="1">
    <source>
        <dbReference type="PROSITE" id="PS50910"/>
    </source>
</evidence>
<dbReference type="EMBL" id="DSUH01000282">
    <property type="protein sequence ID" value="HGU33616.1"/>
    <property type="molecule type" value="Genomic_DNA"/>
</dbReference>
<dbReference type="PROSITE" id="PS50910">
    <property type="entry name" value="HEPN"/>
    <property type="match status" value="1"/>
</dbReference>
<accession>A0A7C4W144</accession>
<gene>
    <name evidence="2" type="ORF">ENS29_12270</name>
</gene>
<comment type="caution">
    <text evidence="2">The sequence shown here is derived from an EMBL/GenBank/DDBJ whole genome shotgun (WGS) entry which is preliminary data.</text>
</comment>
<dbReference type="SUPFAM" id="SSF81593">
    <property type="entry name" value="Nucleotidyltransferase substrate binding subunit/domain"/>
    <property type="match status" value="1"/>
</dbReference>
<proteinExistence type="predicted"/>
<dbReference type="Gene3D" id="1.20.120.330">
    <property type="entry name" value="Nucleotidyltransferases domain 2"/>
    <property type="match status" value="1"/>
</dbReference>
<name>A0A7C4W144_9BACT</name>
<dbReference type="SMART" id="SM00748">
    <property type="entry name" value="HEPN"/>
    <property type="match status" value="1"/>
</dbReference>
<dbReference type="Pfam" id="PF05168">
    <property type="entry name" value="HEPN"/>
    <property type="match status" value="1"/>
</dbReference>
<sequence length="130" mass="14655">MATRAKDWLRQARRDLEHARRDEADGYYEWCCFSAQQAAEKAVKALYQHLGGEAWGHALKRLLEELPAEVGITPQLVDAGRILDRFYIPTRYPNGFADGIPADYYTTADCQTAIGCAEAIVRFCADLLSR</sequence>
<feature type="domain" description="HEPN" evidence="1">
    <location>
        <begin position="9"/>
        <end position="120"/>
    </location>
</feature>
<organism evidence="2">
    <name type="scientific">Desulfatirhabdium butyrativorans</name>
    <dbReference type="NCBI Taxonomy" id="340467"/>
    <lineage>
        <taxon>Bacteria</taxon>
        <taxon>Pseudomonadati</taxon>
        <taxon>Thermodesulfobacteriota</taxon>
        <taxon>Desulfobacteria</taxon>
        <taxon>Desulfobacterales</taxon>
        <taxon>Desulfatirhabdiaceae</taxon>
        <taxon>Desulfatirhabdium</taxon>
    </lineage>
</organism>
<evidence type="ECO:0000313" key="2">
    <source>
        <dbReference type="EMBL" id="HGU33616.1"/>
    </source>
</evidence>
<dbReference type="InterPro" id="IPR007842">
    <property type="entry name" value="HEPN_dom"/>
</dbReference>
<reference evidence="2" key="1">
    <citation type="journal article" date="2020" name="mSystems">
        <title>Genome- and Community-Level Interaction Insights into Carbon Utilization and Element Cycling Functions of Hydrothermarchaeota in Hydrothermal Sediment.</title>
        <authorList>
            <person name="Zhou Z."/>
            <person name="Liu Y."/>
            <person name="Xu W."/>
            <person name="Pan J."/>
            <person name="Luo Z.H."/>
            <person name="Li M."/>
        </authorList>
    </citation>
    <scope>NUCLEOTIDE SEQUENCE [LARGE SCALE GENOMIC DNA]</scope>
    <source>
        <strain evidence="2">SpSt-477</strain>
    </source>
</reference>